<dbReference type="Proteomes" id="UP000774617">
    <property type="component" value="Unassembled WGS sequence"/>
</dbReference>
<organism evidence="2 3">
    <name type="scientific">Macrophomina phaseolina</name>
    <dbReference type="NCBI Taxonomy" id="35725"/>
    <lineage>
        <taxon>Eukaryota</taxon>
        <taxon>Fungi</taxon>
        <taxon>Dikarya</taxon>
        <taxon>Ascomycota</taxon>
        <taxon>Pezizomycotina</taxon>
        <taxon>Dothideomycetes</taxon>
        <taxon>Dothideomycetes incertae sedis</taxon>
        <taxon>Botryosphaeriales</taxon>
        <taxon>Botryosphaeriaceae</taxon>
        <taxon>Macrophomina</taxon>
    </lineage>
</organism>
<name>A0ABQ8G4K4_9PEZI</name>
<keyword evidence="1" id="KW-0732">Signal</keyword>
<evidence type="ECO:0008006" key="4">
    <source>
        <dbReference type="Google" id="ProtNLM"/>
    </source>
</evidence>
<feature type="chain" id="PRO_5046221790" description="AA1-like domain-containing protein" evidence="1">
    <location>
        <begin position="18"/>
        <end position="166"/>
    </location>
</feature>
<evidence type="ECO:0000313" key="3">
    <source>
        <dbReference type="Proteomes" id="UP000774617"/>
    </source>
</evidence>
<evidence type="ECO:0000256" key="1">
    <source>
        <dbReference type="SAM" id="SignalP"/>
    </source>
</evidence>
<gene>
    <name evidence="2" type="ORF">B0J12DRAFT_701544</name>
</gene>
<proteinExistence type="predicted"/>
<reference evidence="2 3" key="1">
    <citation type="journal article" date="2021" name="Nat. Commun.">
        <title>Genetic determinants of endophytism in the Arabidopsis root mycobiome.</title>
        <authorList>
            <person name="Mesny F."/>
            <person name="Miyauchi S."/>
            <person name="Thiergart T."/>
            <person name="Pickel B."/>
            <person name="Atanasova L."/>
            <person name="Karlsson M."/>
            <person name="Huettel B."/>
            <person name="Barry K.W."/>
            <person name="Haridas S."/>
            <person name="Chen C."/>
            <person name="Bauer D."/>
            <person name="Andreopoulos W."/>
            <person name="Pangilinan J."/>
            <person name="LaButti K."/>
            <person name="Riley R."/>
            <person name="Lipzen A."/>
            <person name="Clum A."/>
            <person name="Drula E."/>
            <person name="Henrissat B."/>
            <person name="Kohler A."/>
            <person name="Grigoriev I.V."/>
            <person name="Martin F.M."/>
            <person name="Hacquard S."/>
        </authorList>
    </citation>
    <scope>NUCLEOTIDE SEQUENCE [LARGE SCALE GENOMIC DNA]</scope>
    <source>
        <strain evidence="2 3">MPI-SDFR-AT-0080</strain>
    </source>
</reference>
<comment type="caution">
    <text evidence="2">The sequence shown here is derived from an EMBL/GenBank/DDBJ whole genome shotgun (WGS) entry which is preliminary data.</text>
</comment>
<dbReference type="EMBL" id="JAGTJR010000020">
    <property type="protein sequence ID" value="KAH7044568.1"/>
    <property type="molecule type" value="Genomic_DNA"/>
</dbReference>
<sequence length="166" mass="18591">MYLPILLTSLFALAVSAIPLSAHAARDVICEKPSQCLRILSLNTSMDSANQINFRFALQYGHDTFNESTSCSASWQAGSNGWPANYINCDNEDYRWSFSKFDSLTEWHMEATHEFVDDRLNSGYGGRYYANGTASSADFDCEGPNDTECSLRAWHVINLLFYAAVL</sequence>
<accession>A0ABQ8G4K4</accession>
<keyword evidence="3" id="KW-1185">Reference proteome</keyword>
<protein>
    <recommendedName>
        <fullName evidence="4">AA1-like domain-containing protein</fullName>
    </recommendedName>
</protein>
<feature type="signal peptide" evidence="1">
    <location>
        <begin position="1"/>
        <end position="17"/>
    </location>
</feature>
<evidence type="ECO:0000313" key="2">
    <source>
        <dbReference type="EMBL" id="KAH7044568.1"/>
    </source>
</evidence>